<name>A0A437GUF7_9SPHN</name>
<dbReference type="Gene3D" id="3.40.50.1820">
    <property type="entry name" value="alpha/beta hydrolase"/>
    <property type="match status" value="1"/>
</dbReference>
<dbReference type="PANTHER" id="PTHR48081:SF8">
    <property type="entry name" value="ALPHA_BETA HYDROLASE FOLD-3 DOMAIN-CONTAINING PROTEIN-RELATED"/>
    <property type="match status" value="1"/>
</dbReference>
<sequence length="333" mass="36148">MRSEQQIQYQYPQGHQPGEETVKTVKDRIDPELVPAYPEKSAEVFALITKDIGAARAAGRERLDDVKSGQYPFGGTTELRTVPGLDADPEVPIVIYRDPKAVSPESVLVWLHGGGYVLGSAHDPWAFRYTPLMTVVSVEYRLAPEHRSPSAPRDACAVLEWLAANASELGLDRSRIVIGGPSGGGGVAAGAALLNRDRGGPPLRYQLLIYPMIDDTHETESGRLDLPPGLWTREVSLDAWSVYTEETGTSRYAAAARAENVQGLPPAYIMTGDLDLFRDECIQYASRLMAAGVPVDLAVFPGAPHGFDLLAPDAAVSRRAIDHQLNALRQVLI</sequence>
<evidence type="ECO:0000313" key="5">
    <source>
        <dbReference type="Proteomes" id="UP000283003"/>
    </source>
</evidence>
<dbReference type="InterPro" id="IPR029058">
    <property type="entry name" value="AB_hydrolase_fold"/>
</dbReference>
<dbReference type="Pfam" id="PF07859">
    <property type="entry name" value="Abhydrolase_3"/>
    <property type="match status" value="1"/>
</dbReference>
<feature type="region of interest" description="Disordered" evidence="2">
    <location>
        <begin position="1"/>
        <end position="21"/>
    </location>
</feature>
<dbReference type="AlphaFoldDB" id="A0A437GUF7"/>
<dbReference type="GO" id="GO:0016787">
    <property type="term" value="F:hydrolase activity"/>
    <property type="evidence" value="ECO:0007669"/>
    <property type="project" value="UniProtKB-KW"/>
</dbReference>
<organism evidence="4 5">
    <name type="scientific">Croceicoccus ponticola</name>
    <dbReference type="NCBI Taxonomy" id="2217664"/>
    <lineage>
        <taxon>Bacteria</taxon>
        <taxon>Pseudomonadati</taxon>
        <taxon>Pseudomonadota</taxon>
        <taxon>Alphaproteobacteria</taxon>
        <taxon>Sphingomonadales</taxon>
        <taxon>Erythrobacteraceae</taxon>
        <taxon>Croceicoccus</taxon>
    </lineage>
</organism>
<evidence type="ECO:0000256" key="1">
    <source>
        <dbReference type="ARBA" id="ARBA00022801"/>
    </source>
</evidence>
<comment type="caution">
    <text evidence="4">The sequence shown here is derived from an EMBL/GenBank/DDBJ whole genome shotgun (WGS) entry which is preliminary data.</text>
</comment>
<proteinExistence type="predicted"/>
<dbReference type="Proteomes" id="UP000283003">
    <property type="component" value="Unassembled WGS sequence"/>
</dbReference>
<dbReference type="OrthoDB" id="9806180at2"/>
<protein>
    <submittedName>
        <fullName evidence="4">Alpha/beta hydrolase</fullName>
    </submittedName>
</protein>
<dbReference type="EMBL" id="RXOL01000010">
    <property type="protein sequence ID" value="RVQ65013.1"/>
    <property type="molecule type" value="Genomic_DNA"/>
</dbReference>
<gene>
    <name evidence="4" type="ORF">EKN06_14525</name>
</gene>
<evidence type="ECO:0000256" key="2">
    <source>
        <dbReference type="SAM" id="MobiDB-lite"/>
    </source>
</evidence>
<feature type="compositionally biased region" description="Low complexity" evidence="2">
    <location>
        <begin position="1"/>
        <end position="16"/>
    </location>
</feature>
<dbReference type="InterPro" id="IPR013094">
    <property type="entry name" value="AB_hydrolase_3"/>
</dbReference>
<accession>A0A437GUF7</accession>
<keyword evidence="5" id="KW-1185">Reference proteome</keyword>
<dbReference type="SUPFAM" id="SSF53474">
    <property type="entry name" value="alpha/beta-Hydrolases"/>
    <property type="match status" value="1"/>
</dbReference>
<keyword evidence="1 4" id="KW-0378">Hydrolase</keyword>
<evidence type="ECO:0000313" key="4">
    <source>
        <dbReference type="EMBL" id="RVQ65013.1"/>
    </source>
</evidence>
<dbReference type="PANTHER" id="PTHR48081">
    <property type="entry name" value="AB HYDROLASE SUPERFAMILY PROTEIN C4A8.06C"/>
    <property type="match status" value="1"/>
</dbReference>
<reference evidence="4 5" key="1">
    <citation type="submission" date="2018-12" db="EMBL/GenBank/DDBJ databases">
        <title>Croceicoccus ponticola sp. nov., a lipolytic bacterium isolated from seawater.</title>
        <authorList>
            <person name="Yoon J.-H."/>
        </authorList>
    </citation>
    <scope>NUCLEOTIDE SEQUENCE [LARGE SCALE GENOMIC DNA]</scope>
    <source>
        <strain evidence="4 5">GM-16</strain>
    </source>
</reference>
<evidence type="ECO:0000259" key="3">
    <source>
        <dbReference type="Pfam" id="PF07859"/>
    </source>
</evidence>
<feature type="domain" description="Alpha/beta hydrolase fold-3" evidence="3">
    <location>
        <begin position="108"/>
        <end position="307"/>
    </location>
</feature>
<dbReference type="InterPro" id="IPR050300">
    <property type="entry name" value="GDXG_lipolytic_enzyme"/>
</dbReference>